<dbReference type="RefSeq" id="WP_092846827.1">
    <property type="nucleotide sequence ID" value="NZ_FOPY01000008.1"/>
</dbReference>
<dbReference type="PANTHER" id="PTHR30041">
    <property type="entry name" value="ARSENATE REDUCTASE"/>
    <property type="match status" value="1"/>
</dbReference>
<dbReference type="GO" id="GO:0008794">
    <property type="term" value="F:arsenate reductase (glutaredoxin) activity"/>
    <property type="evidence" value="ECO:0007669"/>
    <property type="project" value="InterPro"/>
</dbReference>
<evidence type="ECO:0000313" key="4">
    <source>
        <dbReference type="EMBL" id="SFH72509.1"/>
    </source>
</evidence>
<accession>A0A1I3CE63</accession>
<dbReference type="InterPro" id="IPR006660">
    <property type="entry name" value="Arsenate_reductase-like"/>
</dbReference>
<dbReference type="STRING" id="442341.SAMN04487959_108152"/>
<evidence type="ECO:0000256" key="2">
    <source>
        <dbReference type="ARBA" id="ARBA00023002"/>
    </source>
</evidence>
<dbReference type="InterPro" id="IPR036249">
    <property type="entry name" value="Thioredoxin-like_sf"/>
</dbReference>
<dbReference type="AlphaFoldDB" id="A0A1I3CE63"/>
<evidence type="ECO:0000256" key="1">
    <source>
        <dbReference type="ARBA" id="ARBA00007198"/>
    </source>
</evidence>
<gene>
    <name evidence="4" type="ORF">SAMN04487959_108152</name>
</gene>
<dbReference type="InterPro" id="IPR006659">
    <property type="entry name" value="Arsenate_reductase"/>
</dbReference>
<keyword evidence="5" id="KW-1185">Reference proteome</keyword>
<dbReference type="EMBL" id="FOPY01000008">
    <property type="protein sequence ID" value="SFH72509.1"/>
    <property type="molecule type" value="Genomic_DNA"/>
</dbReference>
<protein>
    <submittedName>
        <fullName evidence="4">Arsenate reductase</fullName>
    </submittedName>
</protein>
<dbReference type="PANTHER" id="PTHR30041:SF4">
    <property type="entry name" value="ARSENATE REDUCTASE"/>
    <property type="match status" value="1"/>
</dbReference>
<proteinExistence type="inferred from homology"/>
<organism evidence="4 5">
    <name type="scientific">Modicisalibacter xianhensis</name>
    <dbReference type="NCBI Taxonomy" id="442341"/>
    <lineage>
        <taxon>Bacteria</taxon>
        <taxon>Pseudomonadati</taxon>
        <taxon>Pseudomonadota</taxon>
        <taxon>Gammaproteobacteria</taxon>
        <taxon>Oceanospirillales</taxon>
        <taxon>Halomonadaceae</taxon>
        <taxon>Modicisalibacter</taxon>
    </lineage>
</organism>
<reference evidence="4 5" key="1">
    <citation type="submission" date="2016-10" db="EMBL/GenBank/DDBJ databases">
        <authorList>
            <person name="de Groot N.N."/>
        </authorList>
    </citation>
    <scope>NUCLEOTIDE SEQUENCE [LARGE SCALE GENOMIC DNA]</scope>
    <source>
        <strain evidence="4 5">CGMCC 1.6848</strain>
    </source>
</reference>
<dbReference type="PROSITE" id="PS51353">
    <property type="entry name" value="ARSC"/>
    <property type="match status" value="1"/>
</dbReference>
<evidence type="ECO:0000256" key="3">
    <source>
        <dbReference type="PROSITE-ProRule" id="PRU01282"/>
    </source>
</evidence>
<dbReference type="CDD" id="cd03034">
    <property type="entry name" value="ArsC_ArsC"/>
    <property type="match status" value="1"/>
</dbReference>
<dbReference type="Gene3D" id="3.40.30.10">
    <property type="entry name" value="Glutaredoxin"/>
    <property type="match status" value="1"/>
</dbReference>
<evidence type="ECO:0000313" key="5">
    <source>
        <dbReference type="Proteomes" id="UP000199040"/>
    </source>
</evidence>
<dbReference type="SUPFAM" id="SSF52833">
    <property type="entry name" value="Thioredoxin-like"/>
    <property type="match status" value="1"/>
</dbReference>
<keyword evidence="2" id="KW-0560">Oxidoreductase</keyword>
<dbReference type="Proteomes" id="UP000199040">
    <property type="component" value="Unassembled WGS sequence"/>
</dbReference>
<comment type="similarity">
    <text evidence="1 3">Belongs to the ArsC family.</text>
</comment>
<name>A0A1I3CE63_9GAMM</name>
<dbReference type="Pfam" id="PF03960">
    <property type="entry name" value="ArsC"/>
    <property type="match status" value="1"/>
</dbReference>
<sequence>MAALMLYHNPRCSKSREALALLEARGVDFQVRRYLDEPLDREELKALASRLDTPCDSLVRTNEAEWKAFQVTEPDEAACLAAIAEYPRLLQRPILDRGDRAVIGRPPEAILTLLDSE</sequence>